<gene>
    <name evidence="1" type="ORF">UFOVP117_140</name>
</gene>
<evidence type="ECO:0000313" key="1">
    <source>
        <dbReference type="EMBL" id="CAB4129870.1"/>
    </source>
</evidence>
<protein>
    <submittedName>
        <fullName evidence="1">Uncharacterized protein</fullName>
    </submittedName>
</protein>
<proteinExistence type="predicted"/>
<reference evidence="1" key="1">
    <citation type="submission" date="2020-04" db="EMBL/GenBank/DDBJ databases">
        <authorList>
            <person name="Chiriac C."/>
            <person name="Salcher M."/>
            <person name="Ghai R."/>
            <person name="Kavagutti S V."/>
        </authorList>
    </citation>
    <scope>NUCLEOTIDE SEQUENCE</scope>
</reference>
<sequence length="87" mass="9993">MKQTTLIIQHEIFGKILSMSFSDMVQTKLFLKLVNDAIDNKTSFRYFNVTDTLIQIPFKILSECLITTENEVMTFSDQVLAKVGEVK</sequence>
<accession>A0A6J5LAC2</accession>
<organism evidence="1">
    <name type="scientific">uncultured Caudovirales phage</name>
    <dbReference type="NCBI Taxonomy" id="2100421"/>
    <lineage>
        <taxon>Viruses</taxon>
        <taxon>Duplodnaviria</taxon>
        <taxon>Heunggongvirae</taxon>
        <taxon>Uroviricota</taxon>
        <taxon>Caudoviricetes</taxon>
        <taxon>Peduoviridae</taxon>
        <taxon>Maltschvirus</taxon>
        <taxon>Maltschvirus maltsch</taxon>
    </lineage>
</organism>
<dbReference type="EMBL" id="LR796235">
    <property type="protein sequence ID" value="CAB4129870.1"/>
    <property type="molecule type" value="Genomic_DNA"/>
</dbReference>
<name>A0A6J5LAC2_9CAUD</name>